<dbReference type="EMBL" id="JBAJJM010000011">
    <property type="protein sequence ID" value="MEG9476324.1"/>
    <property type="molecule type" value="Genomic_DNA"/>
</dbReference>
<sequence length="342" mass="41229">MSQFIKPAKSNSELVQQWKERGLIIPDETRAERYLEHISYYRFSAYTIPFQQLGNTSHQFKPDTKFNDILNLYIFDRELRLIVLDAIERIEVSIRTKISNEMSIQSQNPFWYIKEDYFQNNFNLYRLLANIEKQLTDEQQRLERDEKHILKRYKNNNIDDKERDRLLNNVRKENFLRHYLTQYNTPKLLPSWMMIEMLTWGELSHLYSGLLEKYQKPIAQHFGVQAPILESWLKVLNDVRNICAHHSRLWNREFGRIIKIPISKNTQWLSSAILLNNTNINADKRLYPILVAIQVMLYEISPNSTWIKRLKELLDNYPQIQKEYMGIPQNWELDSFWDKALR</sequence>
<reference evidence="1" key="1">
    <citation type="submission" date="2023-12" db="EMBL/GenBank/DDBJ databases">
        <title>Mannheima indologenes sp. nov. proposed for Clade V organisms of Mannheimia.</title>
        <authorList>
            <person name="Christensen H."/>
        </authorList>
    </citation>
    <scope>NUCLEOTIDE SEQUENCE</scope>
    <source>
        <strain evidence="1">M14.4</strain>
    </source>
</reference>
<accession>A0ABU7ZGM7</accession>
<dbReference type="RefSeq" id="WP_334254400.1">
    <property type="nucleotide sequence ID" value="NZ_JBAJJM010000011.1"/>
</dbReference>
<keyword evidence="2" id="KW-1185">Reference proteome</keyword>
<proteinExistence type="predicted"/>
<protein>
    <submittedName>
        <fullName evidence="1">Abi family protein</fullName>
    </submittedName>
</protein>
<evidence type="ECO:0000313" key="1">
    <source>
        <dbReference type="EMBL" id="MEG9476324.1"/>
    </source>
</evidence>
<dbReference type="Proteomes" id="UP001432017">
    <property type="component" value="Unassembled WGS sequence"/>
</dbReference>
<dbReference type="InterPro" id="IPR011664">
    <property type="entry name" value="Abi_system_AbiD/AbiF-like"/>
</dbReference>
<gene>
    <name evidence="1" type="ORF">V6W77_08570</name>
</gene>
<evidence type="ECO:0000313" key="2">
    <source>
        <dbReference type="Proteomes" id="UP001432017"/>
    </source>
</evidence>
<comment type="caution">
    <text evidence="1">The sequence shown here is derived from an EMBL/GenBank/DDBJ whole genome shotgun (WGS) entry which is preliminary data.</text>
</comment>
<dbReference type="InterPro" id="IPR017034">
    <property type="entry name" value="Abi_system_AbiD/AbiF"/>
</dbReference>
<organism evidence="1 2">
    <name type="scientific">Mannheimia indoligenes</name>
    <dbReference type="NCBI Taxonomy" id="3103145"/>
    <lineage>
        <taxon>Bacteria</taxon>
        <taxon>Pseudomonadati</taxon>
        <taxon>Pseudomonadota</taxon>
        <taxon>Gammaproteobacteria</taxon>
        <taxon>Pasteurellales</taxon>
        <taxon>Pasteurellaceae</taxon>
        <taxon>Mannheimia</taxon>
    </lineage>
</organism>
<dbReference type="PIRSF" id="PIRSF034934">
    <property type="entry name" value="AbiF_AbiD"/>
    <property type="match status" value="1"/>
</dbReference>
<dbReference type="Pfam" id="PF07751">
    <property type="entry name" value="Abi_2"/>
    <property type="match status" value="1"/>
</dbReference>
<name>A0ABU7ZGM7_9PAST</name>